<dbReference type="RefSeq" id="WP_285929663.1">
    <property type="nucleotide sequence ID" value="NZ_JASTZU010000001.1"/>
</dbReference>
<dbReference type="Proteomes" id="UP001235343">
    <property type="component" value="Unassembled WGS sequence"/>
</dbReference>
<name>A0ABT7KZF1_9BACI</name>
<sequence length="44" mass="5240">MLNPMTPFLRSIQELDDSFTKEAREYEMFPEVEEESVDVDIRTT</sequence>
<keyword evidence="2" id="KW-1185">Reference proteome</keyword>
<comment type="caution">
    <text evidence="1">The sequence shown here is derived from an EMBL/GenBank/DDBJ whole genome shotgun (WGS) entry which is preliminary data.</text>
</comment>
<dbReference type="EMBL" id="JASTZU010000001">
    <property type="protein sequence ID" value="MDL4838899.1"/>
    <property type="molecule type" value="Genomic_DNA"/>
</dbReference>
<protein>
    <submittedName>
        <fullName evidence="1">Uncharacterized protein</fullName>
    </submittedName>
</protein>
<organism evidence="1 2">
    <name type="scientific">Aquibacillus rhizosphaerae</name>
    <dbReference type="NCBI Taxonomy" id="3051431"/>
    <lineage>
        <taxon>Bacteria</taxon>
        <taxon>Bacillati</taxon>
        <taxon>Bacillota</taxon>
        <taxon>Bacilli</taxon>
        <taxon>Bacillales</taxon>
        <taxon>Bacillaceae</taxon>
        <taxon>Aquibacillus</taxon>
    </lineage>
</organism>
<evidence type="ECO:0000313" key="2">
    <source>
        <dbReference type="Proteomes" id="UP001235343"/>
    </source>
</evidence>
<proteinExistence type="predicted"/>
<reference evidence="1 2" key="1">
    <citation type="submission" date="2023-06" db="EMBL/GenBank/DDBJ databases">
        <title>Aquibacillus rhizosphaerae LR5S19.</title>
        <authorList>
            <person name="Sun J.-Q."/>
        </authorList>
    </citation>
    <scope>NUCLEOTIDE SEQUENCE [LARGE SCALE GENOMIC DNA]</scope>
    <source>
        <strain evidence="1 2">LR5S19</strain>
    </source>
</reference>
<accession>A0ABT7KZF1</accession>
<evidence type="ECO:0000313" key="1">
    <source>
        <dbReference type="EMBL" id="MDL4838899.1"/>
    </source>
</evidence>
<gene>
    <name evidence="1" type="ORF">QQS35_00225</name>
</gene>